<accession>A0A2P2FU80</accession>
<dbReference type="GO" id="GO:0000160">
    <property type="term" value="P:phosphorelay signal transduction system"/>
    <property type="evidence" value="ECO:0007669"/>
    <property type="project" value="InterPro"/>
</dbReference>
<evidence type="ECO:0000256" key="3">
    <source>
        <dbReference type="PROSITE-ProRule" id="PRU01091"/>
    </source>
</evidence>
<keyword evidence="2 3" id="KW-0238">DNA-binding</keyword>
<dbReference type="PANTHER" id="PTHR47691:SF3">
    <property type="entry name" value="HTH-TYPE TRANSCRIPTIONAL REGULATOR RV0890C-RELATED"/>
    <property type="match status" value="1"/>
</dbReference>
<name>A0A2P2FU80_AMYLU</name>
<dbReference type="PANTHER" id="PTHR47691">
    <property type="entry name" value="REGULATOR-RELATED"/>
    <property type="match status" value="1"/>
</dbReference>
<dbReference type="InterPro" id="IPR011990">
    <property type="entry name" value="TPR-like_helical_dom_sf"/>
</dbReference>
<evidence type="ECO:0000313" key="5">
    <source>
        <dbReference type="EMBL" id="KFU80245.1"/>
    </source>
</evidence>
<dbReference type="InterPro" id="IPR016032">
    <property type="entry name" value="Sig_transdc_resp-reg_C-effctor"/>
</dbReference>
<dbReference type="Pfam" id="PF25872">
    <property type="entry name" value="HTH_77"/>
    <property type="match status" value="1"/>
</dbReference>
<organism evidence="5 6">
    <name type="scientific">Amycolatopsis lurida NRRL 2430</name>
    <dbReference type="NCBI Taxonomy" id="1460371"/>
    <lineage>
        <taxon>Bacteria</taxon>
        <taxon>Bacillati</taxon>
        <taxon>Actinomycetota</taxon>
        <taxon>Actinomycetes</taxon>
        <taxon>Pseudonocardiales</taxon>
        <taxon>Pseudonocardiaceae</taxon>
        <taxon>Amycolatopsis</taxon>
    </lineage>
</organism>
<dbReference type="InterPro" id="IPR058852">
    <property type="entry name" value="HTH_77"/>
</dbReference>
<dbReference type="InterPro" id="IPR036388">
    <property type="entry name" value="WH-like_DNA-bd_sf"/>
</dbReference>
<dbReference type="PRINTS" id="PR00364">
    <property type="entry name" value="DISEASERSIST"/>
</dbReference>
<dbReference type="PROSITE" id="PS51755">
    <property type="entry name" value="OMPR_PHOB"/>
    <property type="match status" value="1"/>
</dbReference>
<protein>
    <submittedName>
        <fullName evidence="5">ATPase</fullName>
    </submittedName>
</protein>
<dbReference type="CDD" id="cd15831">
    <property type="entry name" value="BTAD"/>
    <property type="match status" value="1"/>
</dbReference>
<dbReference type="Proteomes" id="UP000256220">
    <property type="component" value="Unassembled WGS sequence"/>
</dbReference>
<evidence type="ECO:0000256" key="2">
    <source>
        <dbReference type="ARBA" id="ARBA00023125"/>
    </source>
</evidence>
<dbReference type="Pfam" id="PF00486">
    <property type="entry name" value="Trans_reg_C"/>
    <property type="match status" value="1"/>
</dbReference>
<feature type="domain" description="OmpR/PhoB-type" evidence="4">
    <location>
        <begin position="1"/>
        <end position="96"/>
    </location>
</feature>
<evidence type="ECO:0000259" key="4">
    <source>
        <dbReference type="PROSITE" id="PS51755"/>
    </source>
</evidence>
<keyword evidence="6" id="KW-1185">Reference proteome</keyword>
<dbReference type="Gene3D" id="1.10.10.10">
    <property type="entry name" value="Winged helix-like DNA-binding domain superfamily/Winged helix DNA-binding domain"/>
    <property type="match status" value="1"/>
</dbReference>
<dbReference type="SMART" id="SM00862">
    <property type="entry name" value="Trans_reg_C"/>
    <property type="match status" value="1"/>
</dbReference>
<dbReference type="SUPFAM" id="SSF46894">
    <property type="entry name" value="C-terminal effector domain of the bipartite response regulators"/>
    <property type="match status" value="1"/>
</dbReference>
<dbReference type="Gene3D" id="1.25.40.10">
    <property type="entry name" value="Tetratricopeptide repeat domain"/>
    <property type="match status" value="2"/>
</dbReference>
<gene>
    <name evidence="5" type="ORF">BB31_15560</name>
</gene>
<dbReference type="AlphaFoldDB" id="A0A2P2FU80"/>
<dbReference type="InterPro" id="IPR001867">
    <property type="entry name" value="OmpR/PhoB-type_DNA-bd"/>
</dbReference>
<dbReference type="InterPro" id="IPR027417">
    <property type="entry name" value="P-loop_NTPase"/>
</dbReference>
<proteinExistence type="inferred from homology"/>
<sequence>MRFGVLGPLAVWTAGGTRVDVRESKVRALLAALLVHEGRPVSTDRLIDDLWGERLPQNPRKTLQTRIWQLRRTLEDAEPGGRDLVVAQPPGYLLRVDPARVDMGRFRDLTAQARISGDARTRAELLSDALRQWRGPAFADFQDAEFAGHLARRLEEERLVALEEQAEARLESDDRVAAALAGELGELVARHPLRERLCAVHMRALYLAGRQADALAAYSGLRHRLAEELGLDPGPELAALHQSILEQAAHPGLTSGAAPRTNLPIPLSALVGRADVVGAVRSALDTARLVTLTGPGGVGKTRLAVETAGGLVEAFPDGVWLVELTMLDRQDNPRTSAESADLVAAVLGLRDDATTALFPSTGPVSSLERLTGALRTKQLLLVLDNCEHVTEPTAELVERLLSTAPGLRILATSRQPLAVDGEQVWPVSPLEPPAPGAAIEAVRKSSAVRLFLARASAAVPGFDLTADNADAVATICRRLDGIPLALELAATRLRALGARELAARVDDRFRLLAGGKRGAPARQRTLRAMIDWSWELLTEAERVVLRRLSVHSGGCAIEAAETTCAGGGVRAREVLDLLARLVDRSLVVMTETADGPRYRLLESVAVYSHERLDEAGESERIRQSHRRYYTELAERAEPHLRSRQQQYWLRRLDAETANLHRALDDAIQHDEAEVALRLVNALGWYWFLRGRLGEARRMLNLVLSLHGQVPAATRAMAAVWQAGITLLIRDATDPDTAVPSRVLDTMSDTVAAPATRAWAEWFVGFTQSGFDAPATASDRNDRLLSAFHAAGDKWGIAAVLISRTFATAKGDLAEADRFGRRSLALFEELGDRWGQLKARQGLAILSEISGDYEEAARLRREGLRNAEELGLWTEAAYELSGLGRSALLAGDYVTAKEFHTRAMRLAAEQSHQWGVQHAEVGLGLGARRQGDLDTAETHLRNWLDWCRRWNGIPGVALILAELGFIAEQRGAAPAALDLHLDGYAAAQATGDQRAIALALEGLAGAHSLAGRHRHAARLLGAAAALRKAAGAPLPAAERGDIDRITTRIRHHLPENVFVTEFEHGRRNDLDVVAGNITTPNA</sequence>
<dbReference type="EMBL" id="JFBM01000012">
    <property type="protein sequence ID" value="KFU80245.1"/>
    <property type="molecule type" value="Genomic_DNA"/>
</dbReference>
<dbReference type="GO" id="GO:0003677">
    <property type="term" value="F:DNA binding"/>
    <property type="evidence" value="ECO:0007669"/>
    <property type="project" value="UniProtKB-UniRule"/>
</dbReference>
<dbReference type="SUPFAM" id="SSF52540">
    <property type="entry name" value="P-loop containing nucleoside triphosphate hydrolases"/>
    <property type="match status" value="1"/>
</dbReference>
<dbReference type="InterPro" id="IPR005158">
    <property type="entry name" value="BTAD"/>
</dbReference>
<dbReference type="GO" id="GO:0006355">
    <property type="term" value="P:regulation of DNA-templated transcription"/>
    <property type="evidence" value="ECO:0007669"/>
    <property type="project" value="InterPro"/>
</dbReference>
<dbReference type="Pfam" id="PF03704">
    <property type="entry name" value="BTAD"/>
    <property type="match status" value="1"/>
</dbReference>
<dbReference type="SUPFAM" id="SSF48452">
    <property type="entry name" value="TPR-like"/>
    <property type="match status" value="2"/>
</dbReference>
<reference evidence="5 6" key="1">
    <citation type="journal article" date="2014" name="Genome Announc.">
        <title>Draft Genome Sequence of Amycolatopsis lurida NRRL 2430, Producer of the Glycopeptide Family Antibiotic Ristocetin.</title>
        <authorList>
            <person name="Kwun M.J."/>
            <person name="Hong H.J."/>
        </authorList>
    </citation>
    <scope>NUCLEOTIDE SEQUENCE [LARGE SCALE GENOMIC DNA]</scope>
    <source>
        <strain evidence="5 6">NRRL 2430</strain>
    </source>
</reference>
<dbReference type="Gene3D" id="3.40.50.300">
    <property type="entry name" value="P-loop containing nucleotide triphosphate hydrolases"/>
    <property type="match status" value="1"/>
</dbReference>
<comment type="similarity">
    <text evidence="1">Belongs to the AfsR/DnrI/RedD regulatory family.</text>
</comment>
<feature type="DNA-binding region" description="OmpR/PhoB-type" evidence="3">
    <location>
        <begin position="1"/>
        <end position="96"/>
    </location>
</feature>
<evidence type="ECO:0000256" key="1">
    <source>
        <dbReference type="ARBA" id="ARBA00005820"/>
    </source>
</evidence>
<evidence type="ECO:0000313" key="6">
    <source>
        <dbReference type="Proteomes" id="UP000256220"/>
    </source>
</evidence>
<dbReference type="SMART" id="SM01043">
    <property type="entry name" value="BTAD"/>
    <property type="match status" value="1"/>
</dbReference>
<dbReference type="RefSeq" id="WP_091599331.1">
    <property type="nucleotide sequence ID" value="NZ_JFBM01000012.1"/>
</dbReference>
<comment type="caution">
    <text evidence="5">The sequence shown here is derived from an EMBL/GenBank/DDBJ whole genome shotgun (WGS) entry which is preliminary data.</text>
</comment>